<name>X4ZJ80_9BACL</name>
<dbReference type="InterPro" id="IPR041478">
    <property type="entry name" value="TetR_C_27"/>
</dbReference>
<dbReference type="Pfam" id="PF00440">
    <property type="entry name" value="TetR_N"/>
    <property type="match status" value="1"/>
</dbReference>
<proteinExistence type="predicted"/>
<protein>
    <submittedName>
        <fullName evidence="6">TetR family transcriptional regulator</fullName>
    </submittedName>
</protein>
<dbReference type="HOGENOM" id="CLU_069356_7_2_9"/>
<feature type="domain" description="HTH tetR-type" evidence="5">
    <location>
        <begin position="24"/>
        <end position="84"/>
    </location>
</feature>
<sequence>MSGRHGFKMTERLLFLIDMTNESPLTKEMILDAAEQVLRRYGPDKTSVIDIAKFLQVSHGTLYRHFSSKAALREAVTERWLDISIAEPLQEIADGAEGSAAEQLRLWVETLIKKKRMHASDDPEMFVMYADVTVRIGDMIEMHINRLIKQIASIIERGMQAGEFKPDSADAIAKAVFMATESFHHPAHAQEWSSETIDDDFETVWRLILSGLK</sequence>
<keyword evidence="2 4" id="KW-0238">DNA-binding</keyword>
<evidence type="ECO:0000313" key="6">
    <source>
        <dbReference type="EMBL" id="AHV99516.1"/>
    </source>
</evidence>
<dbReference type="InterPro" id="IPR009057">
    <property type="entry name" value="Homeodomain-like_sf"/>
</dbReference>
<dbReference type="PANTHER" id="PTHR30055:SF151">
    <property type="entry name" value="TRANSCRIPTIONAL REGULATORY PROTEIN"/>
    <property type="match status" value="1"/>
</dbReference>
<dbReference type="InterPro" id="IPR036271">
    <property type="entry name" value="Tet_transcr_reg_TetR-rel_C_sf"/>
</dbReference>
<gene>
    <name evidence="6" type="ORF">PSAB_23145</name>
</gene>
<evidence type="ECO:0000256" key="2">
    <source>
        <dbReference type="ARBA" id="ARBA00023125"/>
    </source>
</evidence>
<dbReference type="PRINTS" id="PR00455">
    <property type="entry name" value="HTHTETR"/>
</dbReference>
<dbReference type="Proteomes" id="UP000019772">
    <property type="component" value="Chromosome"/>
</dbReference>
<dbReference type="EMBL" id="CP004078">
    <property type="protein sequence ID" value="AHV99516.1"/>
    <property type="molecule type" value="Genomic_DNA"/>
</dbReference>
<keyword evidence="7" id="KW-1185">Reference proteome</keyword>
<dbReference type="SUPFAM" id="SSF48498">
    <property type="entry name" value="Tetracyclin repressor-like, C-terminal domain"/>
    <property type="match status" value="1"/>
</dbReference>
<keyword evidence="3" id="KW-0804">Transcription</keyword>
<dbReference type="PATRIC" id="fig|1268072.3.peg.4774"/>
<reference evidence="6 7" key="1">
    <citation type="journal article" date="2014" name="PLoS Genet.">
        <title>Comparative Genomic Analysis of N2-Fixing and Non-N2-Fixing Paenibacillus spp.: Organization, Evolution and Expression of the Nitrogen Fixation Genes.</title>
        <authorList>
            <person name="Xie J.B."/>
            <person name="Du Z."/>
            <person name="Bai L."/>
            <person name="Tian C."/>
            <person name="Zhang Y."/>
            <person name="Xie J.Y."/>
            <person name="Wang T."/>
            <person name="Liu X."/>
            <person name="Chen X."/>
            <person name="Cheng Q."/>
            <person name="Chen S."/>
            <person name="Li J."/>
        </authorList>
    </citation>
    <scope>NUCLEOTIDE SEQUENCE [LARGE SCALE GENOMIC DNA]</scope>
    <source>
        <strain evidence="6 7">T27</strain>
    </source>
</reference>
<evidence type="ECO:0000256" key="4">
    <source>
        <dbReference type="PROSITE-ProRule" id="PRU00335"/>
    </source>
</evidence>
<dbReference type="InterPro" id="IPR050109">
    <property type="entry name" value="HTH-type_TetR-like_transc_reg"/>
</dbReference>
<evidence type="ECO:0000313" key="7">
    <source>
        <dbReference type="Proteomes" id="UP000019772"/>
    </source>
</evidence>
<dbReference type="Gene3D" id="1.10.357.10">
    <property type="entry name" value="Tetracycline Repressor, domain 2"/>
    <property type="match status" value="1"/>
</dbReference>
<dbReference type="GO" id="GO:0000976">
    <property type="term" value="F:transcription cis-regulatory region binding"/>
    <property type="evidence" value="ECO:0007669"/>
    <property type="project" value="TreeGrafter"/>
</dbReference>
<dbReference type="PROSITE" id="PS50977">
    <property type="entry name" value="HTH_TETR_2"/>
    <property type="match status" value="1"/>
</dbReference>
<organism evidence="6 7">
    <name type="scientific">Paenibacillus sabinae T27</name>
    <dbReference type="NCBI Taxonomy" id="1268072"/>
    <lineage>
        <taxon>Bacteria</taxon>
        <taxon>Bacillati</taxon>
        <taxon>Bacillota</taxon>
        <taxon>Bacilli</taxon>
        <taxon>Bacillales</taxon>
        <taxon>Paenibacillaceae</taxon>
        <taxon>Paenibacillus</taxon>
    </lineage>
</organism>
<feature type="DNA-binding region" description="H-T-H motif" evidence="4">
    <location>
        <begin position="47"/>
        <end position="66"/>
    </location>
</feature>
<dbReference type="KEGG" id="psab:PSAB_23145"/>
<evidence type="ECO:0000259" key="5">
    <source>
        <dbReference type="PROSITE" id="PS50977"/>
    </source>
</evidence>
<dbReference type="InterPro" id="IPR001647">
    <property type="entry name" value="HTH_TetR"/>
</dbReference>
<dbReference type="PROSITE" id="PS01081">
    <property type="entry name" value="HTH_TETR_1"/>
    <property type="match status" value="1"/>
</dbReference>
<dbReference type="SUPFAM" id="SSF46689">
    <property type="entry name" value="Homeodomain-like"/>
    <property type="match status" value="1"/>
</dbReference>
<keyword evidence="1" id="KW-0805">Transcription regulation</keyword>
<dbReference type="GO" id="GO:0003700">
    <property type="term" value="F:DNA-binding transcription factor activity"/>
    <property type="evidence" value="ECO:0007669"/>
    <property type="project" value="TreeGrafter"/>
</dbReference>
<evidence type="ECO:0000256" key="1">
    <source>
        <dbReference type="ARBA" id="ARBA00023015"/>
    </source>
</evidence>
<dbReference type="InterPro" id="IPR023772">
    <property type="entry name" value="DNA-bd_HTH_TetR-type_CS"/>
</dbReference>
<evidence type="ECO:0000256" key="3">
    <source>
        <dbReference type="ARBA" id="ARBA00023163"/>
    </source>
</evidence>
<dbReference type="STRING" id="1268072.PSAB_23145"/>
<dbReference type="PANTHER" id="PTHR30055">
    <property type="entry name" value="HTH-TYPE TRANSCRIPTIONAL REGULATOR RUTR"/>
    <property type="match status" value="1"/>
</dbReference>
<dbReference type="eggNOG" id="COG1309">
    <property type="taxonomic scope" value="Bacteria"/>
</dbReference>
<dbReference type="RefSeq" id="WP_226991741.1">
    <property type="nucleotide sequence ID" value="NZ_CP004078.1"/>
</dbReference>
<accession>X4ZJ80</accession>
<dbReference type="Pfam" id="PF17935">
    <property type="entry name" value="TetR_C_27"/>
    <property type="match status" value="1"/>
</dbReference>
<dbReference type="AlphaFoldDB" id="X4ZJ80"/>